<feature type="signal peptide" evidence="6">
    <location>
        <begin position="1"/>
        <end position="22"/>
    </location>
</feature>
<dbReference type="PROSITE" id="PS51257">
    <property type="entry name" value="PROKAR_LIPOPROTEIN"/>
    <property type="match status" value="1"/>
</dbReference>
<evidence type="ECO:0000313" key="10">
    <source>
        <dbReference type="EMBL" id="WQG93073.1"/>
    </source>
</evidence>
<reference evidence="9 11" key="1">
    <citation type="submission" date="2016-11" db="EMBL/GenBank/DDBJ databases">
        <authorList>
            <person name="Jaros S."/>
            <person name="Januszkiewicz K."/>
            <person name="Wedrychowicz H."/>
        </authorList>
    </citation>
    <scope>NUCLEOTIDE SEQUENCE [LARGE SCALE GENOMIC DNA]</scope>
    <source>
        <strain evidence="9 11">DSM 784</strain>
    </source>
</reference>
<evidence type="ECO:0000256" key="1">
    <source>
        <dbReference type="ARBA" id="ARBA00004442"/>
    </source>
</evidence>
<keyword evidence="3 6" id="KW-0732">Signal</keyword>
<dbReference type="RefSeq" id="WP_072360786.1">
    <property type="nucleotide sequence ID" value="NZ_CP139972.1"/>
</dbReference>
<evidence type="ECO:0000259" key="8">
    <source>
        <dbReference type="Pfam" id="PF14322"/>
    </source>
</evidence>
<dbReference type="AlphaFoldDB" id="A0A1K1QE96"/>
<feature type="domain" description="SusD-like N-terminal" evidence="8">
    <location>
        <begin position="73"/>
        <end position="234"/>
    </location>
</feature>
<dbReference type="InterPro" id="IPR033985">
    <property type="entry name" value="SusD-like_N"/>
</dbReference>
<dbReference type="GO" id="GO:0009279">
    <property type="term" value="C:cell outer membrane"/>
    <property type="evidence" value="ECO:0007669"/>
    <property type="project" value="UniProtKB-SubCell"/>
</dbReference>
<organism evidence="9 11">
    <name type="scientific">Chitinophaga sancti</name>
    <dbReference type="NCBI Taxonomy" id="1004"/>
    <lineage>
        <taxon>Bacteria</taxon>
        <taxon>Pseudomonadati</taxon>
        <taxon>Bacteroidota</taxon>
        <taxon>Chitinophagia</taxon>
        <taxon>Chitinophagales</taxon>
        <taxon>Chitinophagaceae</taxon>
        <taxon>Chitinophaga</taxon>
    </lineage>
</organism>
<dbReference type="InterPro" id="IPR012944">
    <property type="entry name" value="SusD_RagB_dom"/>
</dbReference>
<dbReference type="EMBL" id="CP140154">
    <property type="protein sequence ID" value="WQG93073.1"/>
    <property type="molecule type" value="Genomic_DNA"/>
</dbReference>
<evidence type="ECO:0000313" key="9">
    <source>
        <dbReference type="EMBL" id="SFW57566.1"/>
    </source>
</evidence>
<comment type="subcellular location">
    <subcellularLocation>
        <location evidence="1">Cell outer membrane</location>
    </subcellularLocation>
</comment>
<keyword evidence="5" id="KW-0998">Cell outer membrane</keyword>
<proteinExistence type="inferred from homology"/>
<evidence type="ECO:0000256" key="6">
    <source>
        <dbReference type="SAM" id="SignalP"/>
    </source>
</evidence>
<dbReference type="Gene3D" id="1.25.40.390">
    <property type="match status" value="1"/>
</dbReference>
<evidence type="ECO:0000313" key="11">
    <source>
        <dbReference type="Proteomes" id="UP000183788"/>
    </source>
</evidence>
<protein>
    <submittedName>
        <fullName evidence="10">RagB/SusD family nutrient uptake outer membrane protein</fullName>
    </submittedName>
    <submittedName>
        <fullName evidence="9">Starch-binding associating with outer membrane</fullName>
    </submittedName>
</protein>
<evidence type="ECO:0000313" key="12">
    <source>
        <dbReference type="Proteomes" id="UP001326715"/>
    </source>
</evidence>
<keyword evidence="12" id="KW-1185">Reference proteome</keyword>
<dbReference type="STRING" id="1004.SAMN05661012_02694"/>
<dbReference type="Pfam" id="PF07980">
    <property type="entry name" value="SusD_RagB"/>
    <property type="match status" value="1"/>
</dbReference>
<name>A0A1K1QE96_9BACT</name>
<evidence type="ECO:0000256" key="3">
    <source>
        <dbReference type="ARBA" id="ARBA00022729"/>
    </source>
</evidence>
<comment type="similarity">
    <text evidence="2">Belongs to the SusD family.</text>
</comment>
<accession>A0A1K1QE96</accession>
<evidence type="ECO:0000256" key="4">
    <source>
        <dbReference type="ARBA" id="ARBA00023136"/>
    </source>
</evidence>
<dbReference type="EMBL" id="FPIZ01000007">
    <property type="protein sequence ID" value="SFW57566.1"/>
    <property type="molecule type" value="Genomic_DNA"/>
</dbReference>
<dbReference type="Proteomes" id="UP000183788">
    <property type="component" value="Unassembled WGS sequence"/>
</dbReference>
<dbReference type="CDD" id="cd08977">
    <property type="entry name" value="SusD"/>
    <property type="match status" value="1"/>
</dbReference>
<feature type="domain" description="RagB/SusD" evidence="7">
    <location>
        <begin position="361"/>
        <end position="501"/>
    </location>
</feature>
<keyword evidence="4" id="KW-0472">Membrane</keyword>
<sequence length="501" mass="54485">MKKFSLFIITAGAVAISMSACKKDWLNPDVENQLATSDSIYTDNSNATKFTTACYTNLLTWAESSFAWVGLSSITSDDADKGSSSGDNGSDKDQLDAITYTSTSGSLNDGWKGNYQGVSNCNVALQQIPLFTKLDAATATQLKGEARFLRAYYYFNLVRMFGNIPLVDTVLNADDPASLLKGNTQVAPSVIYAFIESDLNYAISVLPTVDNQAAKDIGRANKGAATALLAKVSLYEKKYQQAYDLTTQIISGAVGSYALVSDYSKIWREVGENSTESLFEVQAKSGSPKAGVQQYTVIQSMRGATFAGVTTAVTGWGFNTPSEDLDNSYEAGDLRKKATIIHVGDTLFDGVILKSAVNQRYNYKAYVSATQENYSGDADLTNKNVRILRMGDIYLINAEAANELGNTATAITDVNKIRNRASLGNTTASTQSDLRTAIWNERRWELAMEHDRFFDLIRQGRAGTVLRALGKKFVDGKNEVFPIPETEISASGNALKQNTGY</sequence>
<evidence type="ECO:0000256" key="2">
    <source>
        <dbReference type="ARBA" id="ARBA00006275"/>
    </source>
</evidence>
<evidence type="ECO:0000259" key="7">
    <source>
        <dbReference type="Pfam" id="PF07980"/>
    </source>
</evidence>
<gene>
    <name evidence="9" type="ORF">SAMN05661012_02694</name>
    <name evidence="10" type="ORF">SR876_16245</name>
</gene>
<dbReference type="Pfam" id="PF14322">
    <property type="entry name" value="SusD-like_3"/>
    <property type="match status" value="1"/>
</dbReference>
<reference evidence="10 12" key="2">
    <citation type="submission" date="2023-11" db="EMBL/GenBank/DDBJ databases">
        <title>MicrobeMod: A computational toolkit for identifying prokaryotic methylation and restriction-modification with nanopore sequencing.</title>
        <authorList>
            <person name="Crits-Christoph A."/>
            <person name="Kang S.C."/>
            <person name="Lee H."/>
            <person name="Ostrov N."/>
        </authorList>
    </citation>
    <scope>NUCLEOTIDE SEQUENCE [LARGE SCALE GENOMIC DNA]</scope>
    <source>
        <strain evidence="10 12">ATCC 23090</strain>
    </source>
</reference>
<dbReference type="InterPro" id="IPR011990">
    <property type="entry name" value="TPR-like_helical_dom_sf"/>
</dbReference>
<feature type="chain" id="PRO_5012408110" evidence="6">
    <location>
        <begin position="23"/>
        <end position="501"/>
    </location>
</feature>
<evidence type="ECO:0000256" key="5">
    <source>
        <dbReference type="ARBA" id="ARBA00023237"/>
    </source>
</evidence>
<dbReference type="SUPFAM" id="SSF48452">
    <property type="entry name" value="TPR-like"/>
    <property type="match status" value="1"/>
</dbReference>
<dbReference type="Proteomes" id="UP001326715">
    <property type="component" value="Chromosome"/>
</dbReference>
<dbReference type="OrthoDB" id="618454at2"/>